<reference evidence="2" key="1">
    <citation type="submission" date="2017-06" db="EMBL/GenBank/DDBJ databases">
        <title>Genome analysis of Fimbriiglobus ruber SP5, the first member of the order Planctomycetales with confirmed chitinolytic capability.</title>
        <authorList>
            <person name="Ravin N.V."/>
            <person name="Rakitin A.L."/>
            <person name="Ivanova A.A."/>
            <person name="Beletsky A.V."/>
            <person name="Kulichevskaya I.S."/>
            <person name="Mardanov A.V."/>
            <person name="Dedysh S.N."/>
        </authorList>
    </citation>
    <scope>NUCLEOTIDE SEQUENCE [LARGE SCALE GENOMIC DNA]</scope>
    <source>
        <strain evidence="2">SP5</strain>
    </source>
</reference>
<accession>A0A225DDB9</accession>
<evidence type="ECO:0000313" key="1">
    <source>
        <dbReference type="EMBL" id="OWK35149.1"/>
    </source>
</evidence>
<dbReference type="Proteomes" id="UP000214646">
    <property type="component" value="Unassembled WGS sequence"/>
</dbReference>
<dbReference type="AlphaFoldDB" id="A0A225DDB9"/>
<dbReference type="EMBL" id="NIDE01000019">
    <property type="protein sequence ID" value="OWK35149.1"/>
    <property type="molecule type" value="Genomic_DNA"/>
</dbReference>
<organism evidence="1 2">
    <name type="scientific">Fimbriiglobus ruber</name>
    <dbReference type="NCBI Taxonomy" id="1908690"/>
    <lineage>
        <taxon>Bacteria</taxon>
        <taxon>Pseudomonadati</taxon>
        <taxon>Planctomycetota</taxon>
        <taxon>Planctomycetia</taxon>
        <taxon>Gemmatales</taxon>
        <taxon>Gemmataceae</taxon>
        <taxon>Fimbriiglobus</taxon>
    </lineage>
</organism>
<evidence type="ECO:0000313" key="2">
    <source>
        <dbReference type="Proteomes" id="UP000214646"/>
    </source>
</evidence>
<keyword evidence="2" id="KW-1185">Reference proteome</keyword>
<gene>
    <name evidence="1" type="ORF">FRUB_09991</name>
</gene>
<name>A0A225DDB9_9BACT</name>
<proteinExistence type="predicted"/>
<sequence>MFASVLQPVGEITADVTTNECGSFVTVEQMAISRDLSDSRLEYLFMELVSTMKTIDEALVRAGFSRQTRSHIY</sequence>
<protein>
    <submittedName>
        <fullName evidence="1">Uncharacterized protein</fullName>
    </submittedName>
</protein>
<comment type="caution">
    <text evidence="1">The sequence shown here is derived from an EMBL/GenBank/DDBJ whole genome shotgun (WGS) entry which is preliminary data.</text>
</comment>